<feature type="domain" description="CCHC-type" evidence="3">
    <location>
        <begin position="111"/>
        <end position="124"/>
    </location>
</feature>
<keyword evidence="1" id="KW-0862">Zinc</keyword>
<feature type="compositionally biased region" description="Polar residues" evidence="2">
    <location>
        <begin position="154"/>
        <end position="168"/>
    </location>
</feature>
<dbReference type="SUPFAM" id="SSF57756">
    <property type="entry name" value="Retrovirus zinc finger-like domains"/>
    <property type="match status" value="1"/>
</dbReference>
<name>A0A699KBE7_TANCI</name>
<dbReference type="PROSITE" id="PS50158">
    <property type="entry name" value="ZF_CCHC"/>
    <property type="match status" value="1"/>
</dbReference>
<sequence>VEDPILRNNKWYQSLVRSFKQEKNNIQAEQKKKMVKSSSESTSDDLQNKNLSVTKTEASDSTILSKPTIKFVKTVDRPAERPTTDKVKNAKKPAVKYAKMYRRTSKSPNACYNCGDFDHLSYDCCKWMEMGKPMPKNNTHQSMPPRTIFHKTGRSPTRINRTHVNSARPQTTQDLMIILIQRFKRREKELKARTLIHTVDRGRSRSVMAWVHKKV</sequence>
<organism evidence="4">
    <name type="scientific">Tanacetum cinerariifolium</name>
    <name type="common">Dalmatian daisy</name>
    <name type="synonym">Chrysanthemum cinerariifolium</name>
    <dbReference type="NCBI Taxonomy" id="118510"/>
    <lineage>
        <taxon>Eukaryota</taxon>
        <taxon>Viridiplantae</taxon>
        <taxon>Streptophyta</taxon>
        <taxon>Embryophyta</taxon>
        <taxon>Tracheophyta</taxon>
        <taxon>Spermatophyta</taxon>
        <taxon>Magnoliopsida</taxon>
        <taxon>eudicotyledons</taxon>
        <taxon>Gunneridae</taxon>
        <taxon>Pentapetalae</taxon>
        <taxon>asterids</taxon>
        <taxon>campanulids</taxon>
        <taxon>Asterales</taxon>
        <taxon>Asteraceae</taxon>
        <taxon>Asteroideae</taxon>
        <taxon>Anthemideae</taxon>
        <taxon>Anthemidinae</taxon>
        <taxon>Tanacetum</taxon>
    </lineage>
</organism>
<reference evidence="4" key="1">
    <citation type="journal article" date="2019" name="Sci. Rep.">
        <title>Draft genome of Tanacetum cinerariifolium, the natural source of mosquito coil.</title>
        <authorList>
            <person name="Yamashiro T."/>
            <person name="Shiraishi A."/>
            <person name="Satake H."/>
            <person name="Nakayama K."/>
        </authorList>
    </citation>
    <scope>NUCLEOTIDE SEQUENCE</scope>
</reference>
<dbReference type="GO" id="GO:0003676">
    <property type="term" value="F:nucleic acid binding"/>
    <property type="evidence" value="ECO:0007669"/>
    <property type="project" value="InterPro"/>
</dbReference>
<dbReference type="AlphaFoldDB" id="A0A699KBE7"/>
<keyword evidence="1" id="KW-0863">Zinc-finger</keyword>
<dbReference type="InterPro" id="IPR036875">
    <property type="entry name" value="Znf_CCHC_sf"/>
</dbReference>
<feature type="region of interest" description="Disordered" evidence="2">
    <location>
        <begin position="149"/>
        <end position="168"/>
    </location>
</feature>
<dbReference type="InterPro" id="IPR001878">
    <property type="entry name" value="Znf_CCHC"/>
</dbReference>
<accession>A0A699KBE7</accession>
<evidence type="ECO:0000256" key="1">
    <source>
        <dbReference type="PROSITE-ProRule" id="PRU00047"/>
    </source>
</evidence>
<evidence type="ECO:0000259" key="3">
    <source>
        <dbReference type="PROSITE" id="PS50158"/>
    </source>
</evidence>
<feature type="non-terminal residue" evidence="4">
    <location>
        <position position="1"/>
    </location>
</feature>
<gene>
    <name evidence="4" type="ORF">Tci_651132</name>
</gene>
<keyword evidence="1" id="KW-0479">Metal-binding</keyword>
<feature type="compositionally biased region" description="Polar residues" evidence="2">
    <location>
        <begin position="36"/>
        <end position="57"/>
    </location>
</feature>
<dbReference type="EMBL" id="BKCJ010488649">
    <property type="protein sequence ID" value="GFA79160.1"/>
    <property type="molecule type" value="Genomic_DNA"/>
</dbReference>
<comment type="caution">
    <text evidence="4">The sequence shown here is derived from an EMBL/GenBank/DDBJ whole genome shotgun (WGS) entry which is preliminary data.</text>
</comment>
<proteinExistence type="predicted"/>
<dbReference type="GO" id="GO:0008270">
    <property type="term" value="F:zinc ion binding"/>
    <property type="evidence" value="ECO:0007669"/>
    <property type="project" value="UniProtKB-KW"/>
</dbReference>
<evidence type="ECO:0000313" key="4">
    <source>
        <dbReference type="EMBL" id="GFA79160.1"/>
    </source>
</evidence>
<protein>
    <recommendedName>
        <fullName evidence="3">CCHC-type domain-containing protein</fullName>
    </recommendedName>
</protein>
<evidence type="ECO:0000256" key="2">
    <source>
        <dbReference type="SAM" id="MobiDB-lite"/>
    </source>
</evidence>
<feature type="region of interest" description="Disordered" evidence="2">
    <location>
        <begin position="26"/>
        <end position="57"/>
    </location>
</feature>